<accession>A0A8J8TCF7</accession>
<dbReference type="InterPro" id="IPR055945">
    <property type="entry name" value="DUF7523"/>
</dbReference>
<protein>
    <submittedName>
        <fullName evidence="1">Uncharacterized protein</fullName>
    </submittedName>
</protein>
<evidence type="ECO:0000313" key="1">
    <source>
        <dbReference type="EMBL" id="TQQ80856.1"/>
    </source>
</evidence>
<evidence type="ECO:0000313" key="2">
    <source>
        <dbReference type="Proteomes" id="UP000705823"/>
    </source>
</evidence>
<gene>
    <name evidence="1" type="ORF">EGH24_06770</name>
</gene>
<dbReference type="OrthoDB" id="213717at2157"/>
<dbReference type="Proteomes" id="UP000705823">
    <property type="component" value="Unassembled WGS sequence"/>
</dbReference>
<sequence length="175" mass="18109">MSLAADTREAVRQRPVLYDALRAGIVNYTAAAATLDIDGDREAIATALRRFAESLSAEDADADSDAGDEADRSLTVRMESGIDHVGENSALLAVDGIRFGGDADVQERSSAAVESPLTAIHATGDVDSDLLATVLDRLRIAEITVHAAGVAGESLVVLVPRRSGAAALQIVEAAA</sequence>
<comment type="caution">
    <text evidence="1">The sequence shown here is derived from an EMBL/GenBank/DDBJ whole genome shotgun (WGS) entry which is preliminary data.</text>
</comment>
<organism evidence="1 2">
    <name type="scientific">Halonotius terrestris</name>
    <dbReference type="NCBI Taxonomy" id="2487750"/>
    <lineage>
        <taxon>Archaea</taxon>
        <taxon>Methanobacteriati</taxon>
        <taxon>Methanobacteriota</taxon>
        <taxon>Stenosarchaea group</taxon>
        <taxon>Halobacteria</taxon>
        <taxon>Halobacteriales</taxon>
        <taxon>Haloferacaceae</taxon>
        <taxon>Halonotius</taxon>
    </lineage>
</organism>
<reference evidence="1" key="1">
    <citation type="submission" date="2019-02" db="EMBL/GenBank/DDBJ databases">
        <title>Halonotius sp. a new haloarchaeum isolated from saline soil.</title>
        <authorList>
            <person name="Duran-Viseras A."/>
            <person name="Sanchez-Porro C."/>
            <person name="Ventosa A."/>
        </authorList>
    </citation>
    <scope>NUCLEOTIDE SEQUENCE</scope>
    <source>
        <strain evidence="1">F15B</strain>
    </source>
</reference>
<name>A0A8J8TCF7_9EURY</name>
<dbReference type="EMBL" id="RKLU01000003">
    <property type="protein sequence ID" value="TQQ80856.1"/>
    <property type="molecule type" value="Genomic_DNA"/>
</dbReference>
<dbReference type="RefSeq" id="WP_142979418.1">
    <property type="nucleotide sequence ID" value="NZ_RKLU01000003.1"/>
</dbReference>
<keyword evidence="2" id="KW-1185">Reference proteome</keyword>
<dbReference type="AlphaFoldDB" id="A0A8J8TCF7"/>
<proteinExistence type="predicted"/>
<dbReference type="Pfam" id="PF24367">
    <property type="entry name" value="DUF7523"/>
    <property type="match status" value="1"/>
</dbReference>